<evidence type="ECO:0000259" key="4">
    <source>
        <dbReference type="Pfam" id="PF12624"/>
    </source>
</evidence>
<feature type="domain" description="Chorein N-terminal" evidence="4">
    <location>
        <begin position="5"/>
        <end position="212"/>
    </location>
</feature>
<dbReference type="Pfam" id="PF12624">
    <property type="entry name" value="VPS13_N"/>
    <property type="match status" value="1"/>
</dbReference>
<reference evidence="5" key="1">
    <citation type="submission" date="2021-01" db="EMBL/GenBank/DDBJ databases">
        <authorList>
            <person name="Corre E."/>
            <person name="Pelletier E."/>
            <person name="Niang G."/>
            <person name="Scheremetjew M."/>
            <person name="Finn R."/>
            <person name="Kale V."/>
            <person name="Holt S."/>
            <person name="Cochrane G."/>
            <person name="Meng A."/>
            <person name="Brown T."/>
            <person name="Cohen L."/>
        </authorList>
    </citation>
    <scope>NUCLEOTIDE SEQUENCE</scope>
    <source>
        <strain evidence="5">CCMP1756</strain>
    </source>
</reference>
<accession>A0A7S3ZZ16</accession>
<dbReference type="PANTHER" id="PTHR16166:SF93">
    <property type="entry name" value="INTERMEMBRANE LIPID TRANSFER PROTEIN VPS13"/>
    <property type="match status" value="1"/>
</dbReference>
<dbReference type="GO" id="GO:0006623">
    <property type="term" value="P:protein targeting to vacuole"/>
    <property type="evidence" value="ECO:0007669"/>
    <property type="project" value="TreeGrafter"/>
</dbReference>
<protein>
    <recommendedName>
        <fullName evidence="4">Chorein N-terminal domain-containing protein</fullName>
    </recommendedName>
</protein>
<name>A0A7S3ZZ16_9STRA</name>
<comment type="similarity">
    <text evidence="1">Belongs to the VPS13 family.</text>
</comment>
<evidence type="ECO:0000256" key="3">
    <source>
        <dbReference type="SAM" id="MobiDB-lite"/>
    </source>
</evidence>
<proteinExistence type="inferred from homology"/>
<gene>
    <name evidence="5" type="ORF">PCAL00307_LOCUS14143</name>
    <name evidence="6" type="ORF">PECAL_3P08750</name>
</gene>
<feature type="region of interest" description="Disordered" evidence="3">
    <location>
        <begin position="1448"/>
        <end position="1468"/>
    </location>
</feature>
<organism evidence="5">
    <name type="scientific">Pelagomonas calceolata</name>
    <dbReference type="NCBI Taxonomy" id="35677"/>
    <lineage>
        <taxon>Eukaryota</taxon>
        <taxon>Sar</taxon>
        <taxon>Stramenopiles</taxon>
        <taxon>Ochrophyta</taxon>
        <taxon>Pelagophyceae</taxon>
        <taxon>Pelagomonadales</taxon>
        <taxon>Pelagomonadaceae</taxon>
        <taxon>Pelagomonas</taxon>
    </lineage>
</organism>
<keyword evidence="2" id="KW-0813">Transport</keyword>
<evidence type="ECO:0000313" key="5">
    <source>
        <dbReference type="EMBL" id="CAE0698707.1"/>
    </source>
</evidence>
<evidence type="ECO:0000256" key="2">
    <source>
        <dbReference type="ARBA" id="ARBA00022448"/>
    </source>
</evidence>
<reference evidence="6" key="2">
    <citation type="submission" date="2021-11" db="EMBL/GenBank/DDBJ databases">
        <authorList>
            <consortium name="Genoscope - CEA"/>
            <person name="William W."/>
        </authorList>
    </citation>
    <scope>NUCLEOTIDE SEQUENCE</scope>
</reference>
<evidence type="ECO:0000256" key="1">
    <source>
        <dbReference type="ARBA" id="ARBA00006545"/>
    </source>
</evidence>
<sequence>MSVKKLLYGVLQDALGDYIEGLAPESLKLGLWSGKIELQNLRVNTKAVDELSLPVRIETGTVGKLSVAIPWSSLGSTPVRIAIENVDVTLASQTDPDPDTLQKVVEDALSAKLERADAACRRALEAKTETTETDPGYMRRLAAKVVDNLEISITNVRARITAADCACSLWCQSLSLQACDASWTPCFVDRGSTKELLRNAVSLQGFSVTFNNEDVLAPVSSTLKLTRNPGCIIGDTPQYDVELSLNDVRTSIESRALRGSTKLVDALTLAARRQKLLDQHPYYILGSRARPITSSNARCWWRYAARLACPALDAKKRASEALLGLARSANDRRTYLDALRNEDRATMRRIERKAPFEALRMWRRDDVVATLERERAEARKAETQQRSSWFSWRRSSKSEDAFEDDGSDEGDVTTDDIEALLERDDEGECATGGDFLRVRLSTSLTCTVSHDKNDLASLSMSGSINAKATAGFASVDATADLTQFVLGDTTGMLLKSGVASGACITRRGAAPLRVVFAKVEDRTSISVTGDSYDVAYHKPWLSRVVEALTSDATAKAARAAAEQARRYRSIVAKAAEGVLQRQGEASSFAWDPSKRTLIITVDVGAPTILVPMQWDRDAGLLVIDTGSVNVDGGAAANGQRWDVALMGATARVGDRDIVLSPLRLDIRVDLANDAPLDASITLSKCSLGMAPDDIRDVLGVVASLGKADAVAVASDDATTVPQQPQGVVGLRLHVRAPLVELAILEPDRSRCMVLAITELKASLVSGGSGLTINALLGGIKLARSNVALIETRGDARAADAMQLARTAFDALPAPPSDKVDRTDSVLAVRFRSVPTPSDDAFHSDIDVEFATLRLAVGAIDLKPLEPFMTAVRGGLAGFSAPATTVQQQQVVEVSTKRLRVSLRLGELACTLRNDQGDVATAAIVGLGACYTKNGDAQATYVRLAKVDVADTRDATSTNHFRSMVVPWISSDDARGAALDRLLQGSAELQLPPSDLMLAVDYGDVSGRKTVSLTAKPITVQLLLEPIGAAIDAALSTIKQIVVLAVATPSVDDETPVHVQEGSMSVRVEVRACEVLLVEDASSQTSRMLSLRTGVLCSLDGKDDQSFSEQLLKVSVRDVEAALIDGVEKSILKPTSLQLNLEKRFASSELYDWRLTGDVSPLNLRLSYRDVLSVASIAKKAPSAGSTAVETEAKPQPKSNRVVTASLKFDVSSISVALVDDAKGPAAPLVDLSLTDLSTNINGPSTELEGHVTTTLKARAFDLRSLRFEPLIEPYSMTCHVKANATDKSWDVTTSSEDVLDAVLSTAFAARLIRLQGSLQKDLSMSRTIRQREAFSLRNETGLVLDVRAGTREWTRVDAGASLDLRSPTQIECRLPGGRILPALPCKRPAAMHLAHGLRWSCGFDEDQGLIVGTLSRRAAVTNKTLETFDVASSVEGYGDFEVVSVKPASPTQAGRGEGHATPLPPSLSGGALRLRHGDKWGRPHVSGDGKVAVNFDNACVVAHSKQDGGEPSIVLHAPVVVENRLPCGVLVRIQAKAREGRCRVEPGRRSSCCAIDVQEGCWLALRVGNLRGRLRKRLVPQDLPNHARMTATEAKGLYEVALSENSEDVLAVAIRAERRHRGLGLFVVIEAPLWVVDRTGLHLDLAAAPGGSLLPPGLARKASEVRRALLSSSSSKQSSIGDGERIVETASSNLVKIVTVASARRHYLANPAKRGDRLYADADAYVFVALPPPLTTCQRLITHDAHKAIGSQASQLFGHAARSVGENTASFLLGDEDKQRFLHLEAGSQGLDLYVATDSRINRPPSWVVDHFERCPEPIVAEKRRGALDFGGIDQRKYDVWVRRLVKDETIDLGPNEQKTHYLVFLGEGTASSSSTPDTVILGDWVMNWPGYAWADPLITGRRLLAARDNSLAVGCRGAWSSRYSVGASEFPILLDCRDGRRLDLEVRSHALGGAFGRGGGRSVEVAPRLALRNVDDKVQILVRRQDDANAENWMQLPPSMKQAQAWHWPADGSLVDRRNVVGRVQFGVGGFWSAPVPLDRVAGHALFVERADVVIRVEIRANDDVSKPPHEAVTVRCAVDRVDRRPLFLVRNQSSQYLQVRHTDKKVASLEPSSCKVVGFVDVDAPRSLEVISPQSKDSVDVGCVSGPLSLSGLDARVALEDGARVLVINDGGEAFEEKDLNEESSVRRALTLKLKEARLHVVDGRGKNRSEVLSLIVGDMRYAQATEGLNRETEVSIKALQVDQFAPETRWPVLLRGKDTPVFEAASASEGATLRYLAAKLLQLEVGTDTTSLRALGRVWTTLSDARTEALDRRVSTDPGRWAEALLFSTDPPESTEEARTATFEPRGVVDALVLHPVQLTTSFSPVYNDDDEGDAAVERMGFGALANLAEIDRAEVQLKSFCVEKAVEEPGLLAKTIRRHYVLSLVQQLHKVVGSLASIGQPLNLVSTIGGGVKQFFYEPSKGIVESPTAFAKGVHRGTSALASSVVGGFATSIGGVGNVLANNASLLAGDASYSQQRDARRRASKGQNMASSAAGGAESVVRGVGEGVAGVFLQPVRGAQKGGVGGFFKGVARGVAGVVVKPVVGVLDGATQVVEGIGTAAGGGAAPRASHVTGPLRFVRLPDSDECALRGTEPLGD</sequence>
<dbReference type="PANTHER" id="PTHR16166">
    <property type="entry name" value="VACUOLAR PROTEIN SORTING-ASSOCIATED PROTEIN VPS13"/>
    <property type="match status" value="1"/>
</dbReference>
<evidence type="ECO:0000313" key="6">
    <source>
        <dbReference type="EMBL" id="CAH0370958.1"/>
    </source>
</evidence>
<dbReference type="OrthoDB" id="428159at2759"/>
<dbReference type="InterPro" id="IPR026854">
    <property type="entry name" value="VPS13_N"/>
</dbReference>
<evidence type="ECO:0000313" key="7">
    <source>
        <dbReference type="Proteomes" id="UP000789595"/>
    </source>
</evidence>
<keyword evidence="7" id="KW-1185">Reference proteome</keyword>
<dbReference type="InterPro" id="IPR026847">
    <property type="entry name" value="VPS13"/>
</dbReference>
<dbReference type="GO" id="GO:0045053">
    <property type="term" value="P:protein retention in Golgi apparatus"/>
    <property type="evidence" value="ECO:0007669"/>
    <property type="project" value="TreeGrafter"/>
</dbReference>
<dbReference type="EMBL" id="HBIW01016392">
    <property type="protein sequence ID" value="CAE0698707.1"/>
    <property type="molecule type" value="Transcribed_RNA"/>
</dbReference>
<dbReference type="EMBL" id="CAKKNE010000003">
    <property type="protein sequence ID" value="CAH0370958.1"/>
    <property type="molecule type" value="Genomic_DNA"/>
</dbReference>
<dbReference type="Proteomes" id="UP000789595">
    <property type="component" value="Unassembled WGS sequence"/>
</dbReference>